<dbReference type="EMBL" id="BARS01006904">
    <property type="protein sequence ID" value="GAF75399.1"/>
    <property type="molecule type" value="Genomic_DNA"/>
</dbReference>
<gene>
    <name evidence="2" type="ORF">S01H1_13381</name>
</gene>
<dbReference type="GO" id="GO:0006935">
    <property type="term" value="P:chemotaxis"/>
    <property type="evidence" value="ECO:0007669"/>
    <property type="project" value="InterPro"/>
</dbReference>
<dbReference type="SMART" id="SM00260">
    <property type="entry name" value="CheW"/>
    <property type="match status" value="1"/>
</dbReference>
<reference evidence="2" key="1">
    <citation type="journal article" date="2014" name="Front. Microbiol.">
        <title>High frequency of phylogenetically diverse reductive dehalogenase-homologous genes in deep subseafloor sedimentary metagenomes.</title>
        <authorList>
            <person name="Kawai M."/>
            <person name="Futagami T."/>
            <person name="Toyoda A."/>
            <person name="Takaki Y."/>
            <person name="Nishi S."/>
            <person name="Hori S."/>
            <person name="Arai W."/>
            <person name="Tsubouchi T."/>
            <person name="Morono Y."/>
            <person name="Uchiyama I."/>
            <person name="Ito T."/>
            <person name="Fujiyama A."/>
            <person name="Inagaki F."/>
            <person name="Takami H."/>
        </authorList>
    </citation>
    <scope>NUCLEOTIDE SEQUENCE</scope>
    <source>
        <strain evidence="2">Expedition CK06-06</strain>
    </source>
</reference>
<dbReference type="Gene3D" id="2.40.50.180">
    <property type="entry name" value="CheA-289, Domain 4"/>
    <property type="match status" value="1"/>
</dbReference>
<dbReference type="PANTHER" id="PTHR22617">
    <property type="entry name" value="CHEMOTAXIS SENSOR HISTIDINE KINASE-RELATED"/>
    <property type="match status" value="1"/>
</dbReference>
<accession>X0S2Y1</accession>
<proteinExistence type="predicted"/>
<comment type="caution">
    <text evidence="2">The sequence shown here is derived from an EMBL/GenBank/DDBJ whole genome shotgun (WGS) entry which is preliminary data.</text>
</comment>
<evidence type="ECO:0000313" key="2">
    <source>
        <dbReference type="EMBL" id="GAF75399.1"/>
    </source>
</evidence>
<name>X0S2Y1_9ZZZZ</name>
<dbReference type="GO" id="GO:0005829">
    <property type="term" value="C:cytosol"/>
    <property type="evidence" value="ECO:0007669"/>
    <property type="project" value="TreeGrafter"/>
</dbReference>
<dbReference type="Gene3D" id="2.30.30.40">
    <property type="entry name" value="SH3 Domains"/>
    <property type="match status" value="1"/>
</dbReference>
<dbReference type="AlphaFoldDB" id="X0S2Y1"/>
<dbReference type="InterPro" id="IPR039315">
    <property type="entry name" value="CheW"/>
</dbReference>
<feature type="domain" description="CheW-like" evidence="1">
    <location>
        <begin position="29"/>
        <end position="169"/>
    </location>
</feature>
<protein>
    <recommendedName>
        <fullName evidence="1">CheW-like domain-containing protein</fullName>
    </recommendedName>
</protein>
<dbReference type="SUPFAM" id="SSF50341">
    <property type="entry name" value="CheW-like"/>
    <property type="match status" value="1"/>
</dbReference>
<dbReference type="PROSITE" id="PS50851">
    <property type="entry name" value="CHEW"/>
    <property type="match status" value="1"/>
</dbReference>
<dbReference type="PANTHER" id="PTHR22617:SF23">
    <property type="entry name" value="CHEMOTAXIS PROTEIN CHEW"/>
    <property type="match status" value="1"/>
</dbReference>
<dbReference type="Pfam" id="PF01584">
    <property type="entry name" value="CheW"/>
    <property type="match status" value="1"/>
</dbReference>
<sequence length="193" mass="21178">MSDEVRDSVDESEQVVKRRSAKTVFQGKDMQIVLFKVSEVNYGVDVAQVQGVLDLPEITEVPNSPYYVEGVTNLRGEVIPVIDLKKRFNISDKSSKEDLKMMVIGQGKEAVGITVDAVMEVMDIANEDIEDIPDILSNVEVDSVLGVAKQKEDLIILLDLMKMVGSTDLSFADSMTPEPDATATLDQTVSPVQ</sequence>
<dbReference type="InterPro" id="IPR002545">
    <property type="entry name" value="CheW-lke_dom"/>
</dbReference>
<organism evidence="2">
    <name type="scientific">marine sediment metagenome</name>
    <dbReference type="NCBI Taxonomy" id="412755"/>
    <lineage>
        <taxon>unclassified sequences</taxon>
        <taxon>metagenomes</taxon>
        <taxon>ecological metagenomes</taxon>
    </lineage>
</organism>
<dbReference type="GO" id="GO:0007165">
    <property type="term" value="P:signal transduction"/>
    <property type="evidence" value="ECO:0007669"/>
    <property type="project" value="InterPro"/>
</dbReference>
<evidence type="ECO:0000259" key="1">
    <source>
        <dbReference type="PROSITE" id="PS50851"/>
    </source>
</evidence>
<dbReference type="InterPro" id="IPR036061">
    <property type="entry name" value="CheW-like_dom_sf"/>
</dbReference>